<evidence type="ECO:0000256" key="1">
    <source>
        <dbReference type="SAM" id="MobiDB-lite"/>
    </source>
</evidence>
<evidence type="ECO:0000313" key="2">
    <source>
        <dbReference type="EMBL" id="MBN9413092.1"/>
    </source>
</evidence>
<name>A0A8J7TUE8_9PROT</name>
<dbReference type="PANTHER" id="PTHR30619">
    <property type="entry name" value="DNA INTERNALIZATION/COMPETENCE PROTEIN COMEC/REC2"/>
    <property type="match status" value="1"/>
</dbReference>
<dbReference type="InterPro" id="IPR036866">
    <property type="entry name" value="RibonucZ/Hydroxyglut_hydro"/>
</dbReference>
<protein>
    <submittedName>
        <fullName evidence="2">Uncharacterized protein</fullName>
    </submittedName>
</protein>
<feature type="compositionally biased region" description="Basic and acidic residues" evidence="1">
    <location>
        <begin position="151"/>
        <end position="165"/>
    </location>
</feature>
<gene>
    <name evidence="2" type="ORF">J0H12_04130</name>
</gene>
<proteinExistence type="predicted"/>
<comment type="caution">
    <text evidence="2">The sequence shown here is derived from an EMBL/GenBank/DDBJ whole genome shotgun (WGS) entry which is preliminary data.</text>
</comment>
<dbReference type="Gene3D" id="3.60.15.10">
    <property type="entry name" value="Ribonuclease Z/Hydroxyacylglutathione hydrolase-like"/>
    <property type="match status" value="1"/>
</dbReference>
<dbReference type="InterPro" id="IPR052159">
    <property type="entry name" value="Competence_DNA_uptake"/>
</dbReference>
<organism evidence="2 3">
    <name type="scientific">Candidatus Paracaedimonas acanthamoebae</name>
    <dbReference type="NCBI Taxonomy" id="244581"/>
    <lineage>
        <taxon>Bacteria</taxon>
        <taxon>Pseudomonadati</taxon>
        <taxon>Pseudomonadota</taxon>
        <taxon>Alphaproteobacteria</taxon>
        <taxon>Holosporales</taxon>
        <taxon>Caedimonadaceae</taxon>
        <taxon>Candidatus Paracaedimonas</taxon>
    </lineage>
</organism>
<evidence type="ECO:0000313" key="3">
    <source>
        <dbReference type="Proteomes" id="UP000664414"/>
    </source>
</evidence>
<dbReference type="EMBL" id="JAFKGL010000016">
    <property type="protein sequence ID" value="MBN9413092.1"/>
    <property type="molecule type" value="Genomic_DNA"/>
</dbReference>
<sequence length="696" mass="79488">MQLNFSLKKVSTSFIIVTLITIISSSFNSYASEEKPTSKKRLISQVEDTDEPEAKRLKLNQELKKEEGLKDAFYIFNVGQGNSQLAIYAEGLEEPFGVLYDCGTSAQTVSDKILKFQSANKKKKPFLVRKNLGSQPEELVLSGNTAISTAEAKDKETPPIEEKHSPHSGGSSPSSQGSLSNEAKIEKRTTSITTGIRAELQKIKNLFVILSHPDKDHINLLEESLPNTLNVLFILCGNFFMESESDDLKTDVGNLFSCIEKRKRTSSRETYVTLPYFWTSKFINPYSSLRYHAVESYVSSYSSLPLPQDIDRHIPEAYQGDFSAFLTRMIDVKRQEGLEDKTKESNSPFYTQYIEKPHLKDIYLWSMNHISDDINNHSAVISFRMPNLEKTFICTGDAGPEVFQKIQKKVIKKSLQQDDTSMELITPQEGMRHFIDAQLQGKINSAPYIILLMLPHHGAKGNFSLPMLDLFMPHILGISAGAGSMYNHPNTILIEGYQKEYKKAPHLLERQKKFWEQYKAKIMHYYVTFRDKNKPHPEDPTKTIKVQTARLQELEKEELPILATGIAGTIYVDKDSYYAQYISYFQYEERSYKIKFKKSAFEHDRSLGQLMEGAEIQGSSKVNLPDNIQKIKYSGVEFIRKKKHIFDKGIFLSPDAKQLLLPLGIKYSDGKKDKIVWKFYLGYQIIEEGESSNEKM</sequence>
<dbReference type="Proteomes" id="UP000664414">
    <property type="component" value="Unassembled WGS sequence"/>
</dbReference>
<feature type="region of interest" description="Disordered" evidence="1">
    <location>
        <begin position="150"/>
        <end position="184"/>
    </location>
</feature>
<feature type="compositionally biased region" description="Low complexity" evidence="1">
    <location>
        <begin position="167"/>
        <end position="180"/>
    </location>
</feature>
<dbReference type="PANTHER" id="PTHR30619:SF1">
    <property type="entry name" value="RECOMBINATION PROTEIN 2"/>
    <property type="match status" value="1"/>
</dbReference>
<accession>A0A8J7TUE8</accession>
<reference evidence="2" key="1">
    <citation type="submission" date="2021-02" db="EMBL/GenBank/DDBJ databases">
        <title>Thiocyanate and organic carbon inputs drive convergent selection for specific autotrophic Afipia and Thiobacillus strains within complex microbiomes.</title>
        <authorList>
            <person name="Huddy R.J."/>
            <person name="Sachdeva R."/>
            <person name="Kadzinga F."/>
            <person name="Kantor R.S."/>
            <person name="Harrison S.T.L."/>
            <person name="Banfield J.F."/>
        </authorList>
    </citation>
    <scope>NUCLEOTIDE SEQUENCE</scope>
    <source>
        <strain evidence="2">SCN18_10_11_15_R4_P_38_20</strain>
    </source>
</reference>
<dbReference type="AlphaFoldDB" id="A0A8J7TUE8"/>